<dbReference type="PANTHER" id="PTHR10334">
    <property type="entry name" value="CYSTEINE-RICH SECRETORY PROTEIN-RELATED"/>
    <property type="match status" value="1"/>
</dbReference>
<dbReference type="InterPro" id="IPR001283">
    <property type="entry name" value="CRISP-related"/>
</dbReference>
<evidence type="ECO:0000259" key="1">
    <source>
        <dbReference type="SMART" id="SM00198"/>
    </source>
</evidence>
<dbReference type="AlphaFoldDB" id="A0A2G9TE52"/>
<feature type="non-terminal residue" evidence="2">
    <location>
        <position position="1"/>
    </location>
</feature>
<evidence type="ECO:0000313" key="2">
    <source>
        <dbReference type="EMBL" id="PIO56249.1"/>
    </source>
</evidence>
<dbReference type="PROSITE" id="PS01009">
    <property type="entry name" value="CRISP_1"/>
    <property type="match status" value="1"/>
</dbReference>
<dbReference type="CDD" id="cd05380">
    <property type="entry name" value="CAP_euk"/>
    <property type="match status" value="1"/>
</dbReference>
<dbReference type="InterPro" id="IPR018244">
    <property type="entry name" value="Allrgn_V5/Tpx1_CS"/>
</dbReference>
<dbReference type="Gene3D" id="3.40.33.10">
    <property type="entry name" value="CAP"/>
    <property type="match status" value="1"/>
</dbReference>
<reference evidence="2 3" key="1">
    <citation type="submission" date="2015-09" db="EMBL/GenBank/DDBJ databases">
        <title>Draft genome of the parasitic nematode Teladorsagia circumcincta isolate WARC Sus (inbred).</title>
        <authorList>
            <person name="Mitreva M."/>
        </authorList>
    </citation>
    <scope>NUCLEOTIDE SEQUENCE [LARGE SCALE GENOMIC DNA]</scope>
    <source>
        <strain evidence="2 3">S</strain>
    </source>
</reference>
<dbReference type="GO" id="GO:0005576">
    <property type="term" value="C:extracellular region"/>
    <property type="evidence" value="ECO:0007669"/>
    <property type="project" value="InterPro"/>
</dbReference>
<dbReference type="PRINTS" id="PR00837">
    <property type="entry name" value="V5TPXLIKE"/>
</dbReference>
<name>A0A2G9TE52_TELCI</name>
<organism evidence="2 3">
    <name type="scientific">Teladorsagia circumcincta</name>
    <name type="common">Brown stomach worm</name>
    <name type="synonym">Ostertagia circumcincta</name>
    <dbReference type="NCBI Taxonomy" id="45464"/>
    <lineage>
        <taxon>Eukaryota</taxon>
        <taxon>Metazoa</taxon>
        <taxon>Ecdysozoa</taxon>
        <taxon>Nematoda</taxon>
        <taxon>Chromadorea</taxon>
        <taxon>Rhabditida</taxon>
        <taxon>Rhabditina</taxon>
        <taxon>Rhabditomorpha</taxon>
        <taxon>Strongyloidea</taxon>
        <taxon>Trichostrongylidae</taxon>
        <taxon>Teladorsagia</taxon>
    </lineage>
</organism>
<dbReference type="SUPFAM" id="SSF55797">
    <property type="entry name" value="PR-1-like"/>
    <property type="match status" value="1"/>
</dbReference>
<accession>A0A2G9TE52</accession>
<feature type="domain" description="SCP" evidence="1">
    <location>
        <begin position="1"/>
        <end position="117"/>
    </location>
</feature>
<dbReference type="InterPro" id="IPR035940">
    <property type="entry name" value="CAP_sf"/>
</dbReference>
<dbReference type="OrthoDB" id="5874910at2759"/>
<dbReference type="Proteomes" id="UP000230423">
    <property type="component" value="Unassembled WGS sequence"/>
</dbReference>
<proteinExistence type="predicted"/>
<protein>
    <submittedName>
        <fullName evidence="2">SCP-like protein</fullName>
    </submittedName>
</protein>
<dbReference type="InterPro" id="IPR014044">
    <property type="entry name" value="CAP_dom"/>
</dbReference>
<gene>
    <name evidence="2" type="ORF">TELCIR_22352</name>
</gene>
<dbReference type="SMART" id="SM00198">
    <property type="entry name" value="SCP"/>
    <property type="match status" value="1"/>
</dbReference>
<keyword evidence="3" id="KW-1185">Reference proteome</keyword>
<dbReference type="Pfam" id="PF00188">
    <property type="entry name" value="CAP"/>
    <property type="match status" value="1"/>
</dbReference>
<evidence type="ECO:0000313" key="3">
    <source>
        <dbReference type="Proteomes" id="UP000230423"/>
    </source>
</evidence>
<dbReference type="EMBL" id="KZ379708">
    <property type="protein sequence ID" value="PIO56249.1"/>
    <property type="molecule type" value="Genomic_DNA"/>
</dbReference>
<sequence length="181" mass="20104">VYDCAIEENTMEYLKKCNFAHSPREERPGLGQNIWEFSDNNYDKSAAAARAMNDWFAELAQHGVPGDNILSDKVLYKIGHYSQMVWQSSYRLGCGVHSCPHMMFVACEYGPAGNIFDHPIYDVGDPCTTDGDCNDNGDSQTCLASTTEQPQQQAEEAHGQAAKETQKSFSLFNCSIVKAMV</sequence>